<proteinExistence type="predicted"/>
<dbReference type="Gene3D" id="3.40.630.30">
    <property type="match status" value="1"/>
</dbReference>
<dbReference type="SUPFAM" id="SSF55729">
    <property type="entry name" value="Acyl-CoA N-acyltransferases (Nat)"/>
    <property type="match status" value="1"/>
</dbReference>
<dbReference type="EMBL" id="JARIHO010000054">
    <property type="protein sequence ID" value="KAJ7319341.1"/>
    <property type="molecule type" value="Genomic_DNA"/>
</dbReference>
<sequence>MASSQNPGDPTYRRSLGEGGLVLRWSTTEDKAGCVLLSCLAVQEPEGQESERAFRYFEPSMDDAFHAGSSTNWAVCVDTSPIQKSQTPTSSDSDSYVDKMRLVAQSAKERVVAIVYFLPAEFALDQDTVRLPVGYALIVACKPAYRGASGGENIMDRLFEMVNARAHTAGCALMVTSGIPGYYRTQGYEYALDMGRGLVTYLSPPNPNVPTNTPSSFALRPATLDDLPVLERLVTAPRAGAEIFVGVRESARPRQLRHLLGDRPPAYPSDTHPTDPWFVLEKRDTPEAPPRVVAAAGLRTRKLGVRPTVPRVHPLLWDGVEDASAVAQAITRELVREVETQLAANGSPDRPANIRWALPDAHPLYRWLLAHELAVPTPGSSRYDFMSAWWVSIPSLSTFLAALTPALNARLAGSKHIFGSNYTATLHIAASKTMGGGVVLRVADGTVSLAPVDAAKDGKPNLSLPRGPLLQLMVGYAGWRELKALFPDVAVEPAVVPLVDVLFPKRNVWSGMYF</sequence>
<evidence type="ECO:0000313" key="2">
    <source>
        <dbReference type="Proteomes" id="UP001218218"/>
    </source>
</evidence>
<comment type="caution">
    <text evidence="1">The sequence shown here is derived from an EMBL/GenBank/DDBJ whole genome shotgun (WGS) entry which is preliminary data.</text>
</comment>
<organism evidence="1 2">
    <name type="scientific">Mycena albidolilacea</name>
    <dbReference type="NCBI Taxonomy" id="1033008"/>
    <lineage>
        <taxon>Eukaryota</taxon>
        <taxon>Fungi</taxon>
        <taxon>Dikarya</taxon>
        <taxon>Basidiomycota</taxon>
        <taxon>Agaricomycotina</taxon>
        <taxon>Agaricomycetes</taxon>
        <taxon>Agaricomycetidae</taxon>
        <taxon>Agaricales</taxon>
        <taxon>Marasmiineae</taxon>
        <taxon>Mycenaceae</taxon>
        <taxon>Mycena</taxon>
    </lineage>
</organism>
<evidence type="ECO:0000313" key="1">
    <source>
        <dbReference type="EMBL" id="KAJ7319341.1"/>
    </source>
</evidence>
<keyword evidence="2" id="KW-1185">Reference proteome</keyword>
<name>A0AAD7EGS1_9AGAR</name>
<accession>A0AAD7EGS1</accession>
<dbReference type="AlphaFoldDB" id="A0AAD7EGS1"/>
<protein>
    <submittedName>
        <fullName evidence="1">Uncharacterized protein</fullName>
    </submittedName>
</protein>
<gene>
    <name evidence="1" type="ORF">DFH08DRAFT_390804</name>
</gene>
<reference evidence="1" key="1">
    <citation type="submission" date="2023-03" db="EMBL/GenBank/DDBJ databases">
        <title>Massive genome expansion in bonnet fungi (Mycena s.s.) driven by repeated elements and novel gene families across ecological guilds.</title>
        <authorList>
            <consortium name="Lawrence Berkeley National Laboratory"/>
            <person name="Harder C.B."/>
            <person name="Miyauchi S."/>
            <person name="Viragh M."/>
            <person name="Kuo A."/>
            <person name="Thoen E."/>
            <person name="Andreopoulos B."/>
            <person name="Lu D."/>
            <person name="Skrede I."/>
            <person name="Drula E."/>
            <person name="Henrissat B."/>
            <person name="Morin E."/>
            <person name="Kohler A."/>
            <person name="Barry K."/>
            <person name="LaButti K."/>
            <person name="Morin E."/>
            <person name="Salamov A."/>
            <person name="Lipzen A."/>
            <person name="Mereny Z."/>
            <person name="Hegedus B."/>
            <person name="Baldrian P."/>
            <person name="Stursova M."/>
            <person name="Weitz H."/>
            <person name="Taylor A."/>
            <person name="Grigoriev I.V."/>
            <person name="Nagy L.G."/>
            <person name="Martin F."/>
            <person name="Kauserud H."/>
        </authorList>
    </citation>
    <scope>NUCLEOTIDE SEQUENCE</scope>
    <source>
        <strain evidence="1">CBHHK002</strain>
    </source>
</reference>
<dbReference type="Proteomes" id="UP001218218">
    <property type="component" value="Unassembled WGS sequence"/>
</dbReference>
<dbReference type="InterPro" id="IPR016181">
    <property type="entry name" value="Acyl_CoA_acyltransferase"/>
</dbReference>
<dbReference type="Pfam" id="PF13527">
    <property type="entry name" value="Acetyltransf_9"/>
    <property type="match status" value="1"/>
</dbReference>